<name>A0A0S6U8K5_CLOBO</name>
<reference evidence="1" key="1">
    <citation type="submission" date="2013-10" db="EMBL/GenBank/DDBJ databases">
        <title>Draft genome sequence of Clostridium botulinum type B strain Osaka05.</title>
        <authorList>
            <person name="Sakaguchi Y."/>
            <person name="Hosomi K."/>
            <person name="Uchiyama J."/>
            <person name="Ogura Y."/>
            <person name="Sakaguchi M."/>
            <person name="Kohda T."/>
            <person name="Mukamoto M."/>
            <person name="Misawa N."/>
            <person name="Matsuzaki S."/>
            <person name="Hayashi T."/>
            <person name="Kozaki S."/>
        </authorList>
    </citation>
    <scope>NUCLEOTIDE SEQUENCE</scope>
    <source>
        <strain evidence="1">Osaka05</strain>
    </source>
</reference>
<dbReference type="EMBL" id="DF384213">
    <property type="protein sequence ID" value="GAE02567.1"/>
    <property type="molecule type" value="Genomic_DNA"/>
</dbReference>
<dbReference type="RefSeq" id="WP_154219198.1">
    <property type="nucleotide sequence ID" value="NZ_DF384213.1"/>
</dbReference>
<gene>
    <name evidence="1" type="ORF">CBO05C_2257</name>
</gene>
<dbReference type="AlphaFoldDB" id="A0A0S6U8K5"/>
<evidence type="ECO:0008006" key="2">
    <source>
        <dbReference type="Google" id="ProtNLM"/>
    </source>
</evidence>
<proteinExistence type="predicted"/>
<organism evidence="1">
    <name type="scientific">Clostridium botulinum B str. Osaka05</name>
    <dbReference type="NCBI Taxonomy" id="1407017"/>
    <lineage>
        <taxon>Bacteria</taxon>
        <taxon>Bacillati</taxon>
        <taxon>Bacillota</taxon>
        <taxon>Clostridia</taxon>
        <taxon>Eubacteriales</taxon>
        <taxon>Clostridiaceae</taxon>
        <taxon>Clostridium</taxon>
    </lineage>
</organism>
<dbReference type="HOGENOM" id="CLU_3023914_0_0_9"/>
<sequence>MCTLGANNDLILFDRGYPSQNFITLIESKNIKYLMRVNEKFFKAVINAPKANQVI</sequence>
<accession>A0A0S6U8K5</accession>
<evidence type="ECO:0000313" key="1">
    <source>
        <dbReference type="EMBL" id="GAE02567.1"/>
    </source>
</evidence>
<dbReference type="Proteomes" id="UP000054164">
    <property type="component" value="Unassembled WGS sequence"/>
</dbReference>
<protein>
    <recommendedName>
        <fullName evidence="2">Transposase IS4-like domain-containing protein</fullName>
    </recommendedName>
</protein>